<proteinExistence type="predicted"/>
<feature type="domain" description="Ig-like" evidence="2">
    <location>
        <begin position="6039"/>
        <end position="6127"/>
    </location>
</feature>
<dbReference type="InterPro" id="IPR003599">
    <property type="entry name" value="Ig_sub"/>
</dbReference>
<feature type="domain" description="Ig-like" evidence="2">
    <location>
        <begin position="4971"/>
        <end position="5061"/>
    </location>
</feature>
<feature type="domain" description="Ig-like" evidence="2">
    <location>
        <begin position="2624"/>
        <end position="2712"/>
    </location>
</feature>
<evidence type="ECO:0000256" key="1">
    <source>
        <dbReference type="SAM" id="MobiDB-lite"/>
    </source>
</evidence>
<feature type="domain" description="Ig-like" evidence="2">
    <location>
        <begin position="6601"/>
        <end position="6689"/>
    </location>
</feature>
<dbReference type="InterPro" id="IPR007110">
    <property type="entry name" value="Ig-like_dom"/>
</dbReference>
<dbReference type="InterPro" id="IPR013783">
    <property type="entry name" value="Ig-like_fold"/>
</dbReference>
<name>A0ABQ9VHC5_SAGOE</name>
<dbReference type="SMART" id="SM00408">
    <property type="entry name" value="IGc2"/>
    <property type="match status" value="38"/>
</dbReference>
<feature type="region of interest" description="Disordered" evidence="1">
    <location>
        <begin position="4451"/>
        <end position="4474"/>
    </location>
</feature>
<feature type="domain" description="Ig-like" evidence="2">
    <location>
        <begin position="7079"/>
        <end position="7167"/>
    </location>
</feature>
<feature type="compositionally biased region" description="Low complexity" evidence="1">
    <location>
        <begin position="319"/>
        <end position="335"/>
    </location>
</feature>
<dbReference type="SMART" id="SM00406">
    <property type="entry name" value="IGv"/>
    <property type="match status" value="7"/>
</dbReference>
<feature type="domain" description="Ig-like" evidence="2">
    <location>
        <begin position="6411"/>
        <end position="6500"/>
    </location>
</feature>
<feature type="domain" description="Ig-like" evidence="2">
    <location>
        <begin position="4832"/>
        <end position="4903"/>
    </location>
</feature>
<accession>A0ABQ9VHC5</accession>
<feature type="domain" description="Ig-like" evidence="2">
    <location>
        <begin position="6508"/>
        <end position="6596"/>
    </location>
</feature>
<dbReference type="PANTHER" id="PTHR47633:SF13">
    <property type="entry name" value="MYOPALLADIN"/>
    <property type="match status" value="1"/>
</dbReference>
<feature type="domain" description="Ig-like" evidence="2">
    <location>
        <begin position="3480"/>
        <end position="3569"/>
    </location>
</feature>
<feature type="region of interest" description="Disordered" evidence="1">
    <location>
        <begin position="2532"/>
        <end position="2553"/>
    </location>
</feature>
<dbReference type="PANTHER" id="PTHR47633">
    <property type="entry name" value="IMMUNOGLOBULIN"/>
    <property type="match status" value="1"/>
</dbReference>
<feature type="domain" description="Ig-like" evidence="2">
    <location>
        <begin position="5099"/>
        <end position="5180"/>
    </location>
</feature>
<evidence type="ECO:0000259" key="2">
    <source>
        <dbReference type="PROSITE" id="PS50835"/>
    </source>
</evidence>
<comment type="caution">
    <text evidence="3">The sequence shown here is derived from an EMBL/GenBank/DDBJ whole genome shotgun (WGS) entry which is preliminary data.</text>
</comment>
<organism evidence="3 4">
    <name type="scientific">Saguinus oedipus</name>
    <name type="common">Cotton-top tamarin</name>
    <name type="synonym">Oedipomidas oedipus</name>
    <dbReference type="NCBI Taxonomy" id="9490"/>
    <lineage>
        <taxon>Eukaryota</taxon>
        <taxon>Metazoa</taxon>
        <taxon>Chordata</taxon>
        <taxon>Craniata</taxon>
        <taxon>Vertebrata</taxon>
        <taxon>Euteleostomi</taxon>
        <taxon>Mammalia</taxon>
        <taxon>Eutheria</taxon>
        <taxon>Euarchontoglires</taxon>
        <taxon>Primates</taxon>
        <taxon>Haplorrhini</taxon>
        <taxon>Platyrrhini</taxon>
        <taxon>Cebidae</taxon>
        <taxon>Callitrichinae</taxon>
        <taxon>Saguinus</taxon>
    </lineage>
</organism>
<feature type="domain" description="Ig-like" evidence="2">
    <location>
        <begin position="4698"/>
        <end position="4775"/>
    </location>
</feature>
<feature type="domain" description="Ig-like" evidence="2">
    <location>
        <begin position="609"/>
        <end position="699"/>
    </location>
</feature>
<dbReference type="SMART" id="SM00409">
    <property type="entry name" value="IG"/>
    <property type="match status" value="48"/>
</dbReference>
<dbReference type="SUPFAM" id="SSF48726">
    <property type="entry name" value="Immunoglobulin"/>
    <property type="match status" value="48"/>
</dbReference>
<dbReference type="EMBL" id="JASSZA010000006">
    <property type="protein sequence ID" value="KAK2108748.1"/>
    <property type="molecule type" value="Genomic_DNA"/>
</dbReference>
<feature type="domain" description="Ig-like" evidence="2">
    <location>
        <begin position="1796"/>
        <end position="1881"/>
    </location>
</feature>
<feature type="region of interest" description="Disordered" evidence="1">
    <location>
        <begin position="2781"/>
        <end position="2801"/>
    </location>
</feature>
<feature type="domain" description="Ig-like" evidence="2">
    <location>
        <begin position="2260"/>
        <end position="2399"/>
    </location>
</feature>
<feature type="domain" description="Ig-like" evidence="2">
    <location>
        <begin position="3266"/>
        <end position="3354"/>
    </location>
</feature>
<feature type="domain" description="Ig-like" evidence="2">
    <location>
        <begin position="6226"/>
        <end position="6302"/>
    </location>
</feature>
<feature type="compositionally biased region" description="Basic and acidic residues" evidence="1">
    <location>
        <begin position="2781"/>
        <end position="2796"/>
    </location>
</feature>
<feature type="region of interest" description="Disordered" evidence="1">
    <location>
        <begin position="5717"/>
        <end position="5739"/>
    </location>
</feature>
<feature type="domain" description="Ig-like" evidence="2">
    <location>
        <begin position="6319"/>
        <end position="6404"/>
    </location>
</feature>
<feature type="domain" description="Ig-like" evidence="2">
    <location>
        <begin position="5946"/>
        <end position="6034"/>
    </location>
</feature>
<dbReference type="Pfam" id="PF07679">
    <property type="entry name" value="I-set"/>
    <property type="match status" value="48"/>
</dbReference>
<dbReference type="Gene3D" id="2.60.40.10">
    <property type="entry name" value="Immunoglobulins"/>
    <property type="match status" value="48"/>
</dbReference>
<evidence type="ECO:0000313" key="3">
    <source>
        <dbReference type="EMBL" id="KAK2108748.1"/>
    </source>
</evidence>
<keyword evidence="4" id="KW-1185">Reference proteome</keyword>
<protein>
    <recommendedName>
        <fullName evidence="2">Ig-like domain-containing protein</fullName>
    </recommendedName>
</protein>
<feature type="domain" description="Ig-like" evidence="2">
    <location>
        <begin position="1077"/>
        <end position="1168"/>
    </location>
</feature>
<feature type="domain" description="Ig-like" evidence="2">
    <location>
        <begin position="6788"/>
        <end position="6876"/>
    </location>
</feature>
<gene>
    <name evidence="3" type="ORF">P7K49_013913</name>
</gene>
<feature type="domain" description="Ig-like" evidence="2">
    <location>
        <begin position="363"/>
        <end position="452"/>
    </location>
</feature>
<feature type="domain" description="Ig-like" evidence="2">
    <location>
        <begin position="2155"/>
        <end position="2243"/>
    </location>
</feature>
<feature type="region of interest" description="Disordered" evidence="1">
    <location>
        <begin position="4310"/>
        <end position="4340"/>
    </location>
</feature>
<feature type="domain" description="Ig-like" evidence="2">
    <location>
        <begin position="1974"/>
        <end position="2057"/>
    </location>
</feature>
<dbReference type="PROSITE" id="PS50835">
    <property type="entry name" value="IG_LIKE"/>
    <property type="match status" value="43"/>
</dbReference>
<dbReference type="CDD" id="cd00096">
    <property type="entry name" value="Ig"/>
    <property type="match status" value="14"/>
</dbReference>
<dbReference type="Proteomes" id="UP001266305">
    <property type="component" value="Unassembled WGS sequence"/>
</dbReference>
<feature type="domain" description="Ig-like" evidence="2">
    <location>
        <begin position="1336"/>
        <end position="1435"/>
    </location>
</feature>
<feature type="domain" description="Ig-like" evidence="2">
    <location>
        <begin position="7266"/>
        <end position="7354"/>
    </location>
</feature>
<feature type="domain" description="Ig-like" evidence="2">
    <location>
        <begin position="4501"/>
        <end position="4589"/>
    </location>
</feature>
<dbReference type="InterPro" id="IPR036179">
    <property type="entry name" value="Ig-like_dom_sf"/>
</dbReference>
<dbReference type="InterPro" id="IPR013106">
    <property type="entry name" value="Ig_V-set"/>
</dbReference>
<feature type="domain" description="Ig-like" evidence="2">
    <location>
        <begin position="220"/>
        <end position="298"/>
    </location>
</feature>
<feature type="domain" description="Ig-like" evidence="2">
    <location>
        <begin position="7172"/>
        <end position="7261"/>
    </location>
</feature>
<feature type="compositionally biased region" description="Polar residues" evidence="1">
    <location>
        <begin position="4310"/>
        <end position="4337"/>
    </location>
</feature>
<dbReference type="InterPro" id="IPR013098">
    <property type="entry name" value="Ig_I-set"/>
</dbReference>
<feature type="domain" description="Ig-like" evidence="2">
    <location>
        <begin position="5757"/>
        <end position="5844"/>
    </location>
</feature>
<feature type="domain" description="Ig-like" evidence="2">
    <location>
        <begin position="462"/>
        <end position="552"/>
    </location>
</feature>
<feature type="domain" description="Ig-like" evidence="2">
    <location>
        <begin position="6693"/>
        <end position="6782"/>
    </location>
</feature>
<feature type="domain" description="Ig-like" evidence="2">
    <location>
        <begin position="747"/>
        <end position="834"/>
    </location>
</feature>
<feature type="domain" description="Ig-like" evidence="2">
    <location>
        <begin position="6973"/>
        <end position="7074"/>
    </location>
</feature>
<feature type="domain" description="Ig-like" evidence="2">
    <location>
        <begin position="1170"/>
        <end position="1243"/>
    </location>
</feature>
<feature type="domain" description="Ig-like" evidence="2">
    <location>
        <begin position="6132"/>
        <end position="6221"/>
    </location>
</feature>
<dbReference type="CDD" id="cd20951">
    <property type="entry name" value="IgI_titin_I1-like"/>
    <property type="match status" value="1"/>
</dbReference>
<sequence>MTDTSLTEEQAGPGEPAAPYFITKPVVQKLVEGGSVVFGCQVGGNPKPHVYWKKSGVPLTTGYRYKVSYNKQTGECKLVISMTFADDAGEYTIVIRNKHGETSASASLLEEADYESLMKSQQEMLYQTQVTAFVQEPKVGETAPGFLYSEYEKEYEKEQALIRKKMAKDTTLVRTYVEDQTTLEELLEEDGEEKMAVDISESEAVESGFDLRIKNYRILEGMGVTFHCKMSGYPLPKIAWYKDGKRIKHGERYQMDFLQDGRASLRIPVVLPEDEGIYTAFASNIKGNAICSGKLYVEPAAPLGAPTYIPTPEPVSRIRSLSPRSVSRSPIRMSPARMSPARMSPGRRLEETDESQLERLYKPVFVLKPASFKCLEGQTARFDLKVVGRPMPETFWFHDGQQVVNDYTHKVVIKEDGTQSLIIVPATPSDSGEWTVVAQNRAGRSSISVILTVEAVEHQVKPMFVEKLKNVNIKEGSRLEMKVRATGNPNPDIVWLKNSDIIVPHKYPKIRIEGTKGEAALKIDSTVSQDSAWYTATAINKAGRDTTRCKVNVEVEFAEPEPERKLIIPRGTYRAKEIAAPELEPLHLRYGQEQWEEGDLYDKEKQQKPFFKKKLTSLRLKRFGPAHFECRLTPIGDPTMVVEWLHDGKPLEAANRLRMINEFGYCSLDYGVAYSRDSGIITCRATNKYGTDHTSATLIVKDEKSLVEESQLPEGRKGLQRIEELERMAHEGALTGVTTDQKEKQKPDIVLFPEPVRVLEGETARFRCRVTGYPQPKVNWYLNGQLIRKSKRFRVRYDGIHYLDIVDCKSYDTGEVKVTAENPEGVIEHKVKLEIQQREDFRSVLRRAPEPRPEFHVHEPGKLQFEVQKVDRPVDTTETKEVVKLKRAERITHEKVSEESEELRSKFKRRTEEGYYEAITAVELKSRKKDESYEELLKKTKDELLHWTKELTEEEKKALAEEGKITIPTFKPDKIELSPSMEAPKIFERIQSQTVGQGSDAHFRVRVVGKPDPECEWYKNGVKIERSDRIYWYWPEDNVCELVIRDVTAEDSASIMVKAINIAGETSSHAFLLVQAKQLITFTQELQDVVAKEKDTMATFECETSEPFVKVKWYKDGMEVHEGDKYRMHSDRKVHFLSVLTIDTSDAEDYSCVLVEDENVKTTAKLIVEGAVVEFVKELQDIEVPESYSGELECVVSPENIEGKWYHNNVELKSNGKYTITSRRGRQNLTVKDVTKEDQGEYSFVIDGKKTTCKLKMKPRPIAILQGLSDQKVCEGDIVQLEVKVSLENVEGVWMKDGQEVQPSDRVHIVIDKQSHMLLIEDMTKEDAGHYSFTIPALGLSTSGRVSVYSVDVITPLKDVNVIEGTKAVLECKVSVPDVTSVKWYLNDEQIKPDDRVQAIVKGTKQRLVINRTHASDKGPYKLMVGRVETTCNLSVEKIKIIRGLRDLTCTETQNVVFEVELSHSGIDVLWNFKDKEIKPSPKYKIEAHGKIYKLTVLNMMKDDEGKYTFYAGENMTSGKLTVAGLKRYFSYSKGGAISKPLTDQTVAESQEAVFECEVANPDSEGEWLRDGKHLPLTNNIRSESDGHKRRLIIAATKLDDIGEYTYKVATSKTSAKLKVEAVKIKKTLKNLTVTETQDAVFTVELTHPNVKGVQWIKNGVVLESNEKYAISIKGTTYSLRIKNCVIVDESVYGFRLGRLGASARLHVETVKIIKKPKDVTALENATVAFEVSVSHDTVPVKWFHKNVEIKPSDKHRLVSERKVHKLMLQNISPSDAGEYTAVVGQLECKAKLFVETLHITKTMKNIEVPETKTASFECEVSHFNVPSMWLKNGVEIEMSEKFKIVVQGKLHQLIIMNTSTEDSAEYTFVCGNDQVSATLTVTPIMITSMLKDINAEEKDTITFEVTVNYEGISYKWLKNGVEIKSTDRCQMRTKKLTHSLNIRNVHFGDAADYTFVAGKATSTATLYVEARHIEFRKHIKDIKVLEKKRAMFECEVSEPDITVQWMKDDQELQITDRIKIQKEKYVHRLLIPSTRMSDAGKYTVVAGGNMSTANLFVEGRDVRIRSIKKEVQVIEKQRAVVEFEVNEDDVDAHWYKDGIEINFQVQERHKYVVERRIHRMFISETRQSDAGEYTFVAGRNRSSVTLYVNAPEPPQVLQELQPVTVQSGKPARFCAVISGRPQPKISWYKEEQLLSTGFKCKFLHDGQEYTLLLIEAFPEDAAVYTCEAKNDYGVATTSASLSVEVPEVVSPDQEMPVYPPAIITPLQDTVTSEGQPARFQCQVSGTASFGDGDFSHFLSQKAPTSPDQTLHDDCSQDYLFLKVTEYVKILLPLHACKYLKVSWYSKDKKIKPSRFFRMTQFEDTYQLEIAEAFPEDEGTYTFVASNAVGQVSSTASLSLEGFSKFEENTSNSQWHVSLSVSFKKESLGQKPIFIQPLSSLRVHSGETVRFHARVSGIPKPEIQWFHNQQLILPSKDVVFHFEESTGMALMLIVDAYSEHAGQYSCKAANSAGEATCAATLTVTPKVQVLDRQSSGKDVRESTKSQAVADSSFTKEESKISQKEIKSFQGSSYEYEVQVFESVSQSSTHTAASIQDVQMRHTASLSQIAESTDECAEESMGEAPKILLHLQDVTVKCGDTAQFLCVLKDDSFIDVMWTHEGAKIEESERLKQSRNGNIQFLTICNVQLVDQGLYSCIVHNDCGERTSSAVLSVEAKESQARALTKVTLGSDTKSIKTLKESQIKTTREVKRESSKKTSTPESILHERIEQEIEMEMKELFSEGESEHSERDTRDAFSDSEDIDHSSMAAKRYASRISSTSSWPEYFKPSFTQKLMFKYVLEGEPVVFTCRLIACPTPEMTWFHNNRPIPIGLRRVIKTESDLHHHSSSLEIKRVQDRDSGSYRLLAINSEGSAESTASLLVIQKGQDEKYLEFLKRTEQTQENVEALVERGEDRIKVDLRFTGSPFNKKQDVEQKGMMRTIHFKTMSSAKKTDYMYEEEYLKSKSDIGGWLNVGESFLDKETKMKLQRLREARKMLMEKRRLLDASSEISSRTWRSEANDKDILFPREDTKARSMSDLAESYKVDNSAESIVQNPHALSNKMDQNIESEELPSSFQTIVDEEICQTEIRMSQEALVKESLPKDHLYGEILVSENIQARGQLEDIMANTSIGESSTYITNTCEKEEVYETPGNVSQAIAPDAAEPFSTLVNIEESEEIASERIRKDDLREVQLSASTNVDEFKTEQKEENRRFFENSFRKRPQRCPPSFRQEIESQEVYEGDSCNFVCHFQGYPQPIVTWYNNDIPIPRNQNFIIHSLENYSILTFSSVLHQNEGSVTCVLFNQYGTVKTTGMLKVKAKQKHDVEAHKVPVFHDYFDEEEELALVFDQAKGSHPSMTQEGQTNLHMLKTNPPDPPSGDTELLSFPVEIQVTAATPIPEQDKDSKEMFQTEELEPEAMPQVQVTQSPKHKFVFLSDITKEPPKMLQEMPKRARCREGDSIILECLISGVPQPVVTWFQNGVLLKQNQKFQFEEIHCSHRLYIKDVNSQDSGKYKCVAENNSGTVESVSDLTVESVTYRGYDQFKNTGEIYGKYSRDQQVQVQGESVRAHFYDYPAGPFTPWMNVKEYSVKDYFQSLETTELIDKKDQKCCIPSTERLPRFVHGVSRSIRINKPIRAEFIQCQDEGKERHVSEKSKLHQAEGTVYPFVDYFSDVTIKKDIRNNFEKLGRSEQENVQECARSGYLPNIHSERISDSYTKDSSAIVYEESFGEEIHYPRKKVKHRIIEFEKLHVEKGVLEKRPTGTSFVNPQGKIDDKALSLKQRESRSRNLNANMHQAEKLTPNTEPDSSNIAMNLKLLSSQIHKEFEVQEREQQEKISLTDKTAIFKKAERESPIIFDLKQFHSQIEYSDVKFRELDSGQPEEAYFKIQHPASETTDTENIVFDLKQMYSHVGEPTVEFQGQETREQQDTLFKEKVPSPETLQPDAQSISKISVQNNVLTSQEISSSLELSNRTMVEKNSIDENSFSLEKEVQHVRKQNLDILKTDLSLKSFSEEIYSESCALLLTSEETDLSEKYCSLENGDGSFISHLKKAASEEKPLEIGEMKEECTLEPELASFPKQDGGTQEYTDATLEDHSGGVQETDTLQRQLSLSQCFPFLMTEEQQNPGEQVNTNTDASGEKRCYEEVQLQKETSFSTIEGEMVETCLSQNIPKLNEVHTTEVAESETSLTQYLLTAGKREVPEMKDTRDQEKLVQSESITSMEVEEVTFSTVYEYYNQKQELLCRPLSPESDISIGVGSTTSEEISELDQFYTPPSSVECSKSPDLSFNPSDINKQSSIHSGDEMVERYSTPLGEVAERYSTPSEGELGERYSTPPGEALERYSTPPGESMERYSTPPGETLERYSTPPGETLERYSTPPGEILERYSTPPGEALERYSIPTGGPSPTGTFKTYPSKMEREDSTPNEHFYTPTEERGSAYEIRRSDSFGTPDEAIEPKDNEMPPSFIEPLTKRKVYENTTLGFIVEVEGLPVPGVKWYRNKSLLEPDERIKMERVDNVCSLEISNIQKGDGGEYMCHAVNIIGEAKSFANVDIMPQEKRVVALPPPVTHQHVMEFDLENTTSSRTPSPQEIVLEVELSEKDVKEFEKQVKIVTVPEFTPDHKSMIVSLDVLPLNFVEPNMDSREGEDKELKIDLEVFEMPPRFILPICDFKIPENSDAVFKCSVIGIPTPEVKWYKEYMCIEPDNIKYVISEEKGSHTLKIRNVCLSDSATYRCRAVNCVGEAVCRGFLTMGDSKIFAMIAKKSKVTLSSFTEELILKSNYTDSFFEFQVVEGPPRFIKGISDCYAPIGTAAYFQCLVRGSPRPTVYWYKDGKLVQGRRFSVEESGTGFHNLFITSLVKNDEGEYSFKYGELEYMQNNSDCMKKKFSSSFLSAEEEGLHSSELQLSNINETLELLSEPPVYSTKFDYKKEGTVPVFVKEVSNADISIGDVATLSVTVIGIPKPKIQWFFNGVLLTPSADYKFVFDGDDYSLIILFTKSEDEGEYTCMASNDYGKTTCSAYLKINSKGEGHKDTETESAVAKSLEKLGSPCPPYFLRELKAVCCAQGLPAIFEYTVVGEPTPTVAWFKENKQLCTSVYYTVIHNPDGSGTFIVNDPQRKDSGLYVCKAENMWGESTCTAELLVFLEDTDMTDTPCKAQSAPEAPEDFPQASLKGPAVEALDPEQEIATFVKDTILKSALITEENQLLSCEHIAEANELNSQLPLGAQELQSILEQDKPTTESTREFLFINGSVHSQPLQEPSPNLQLQIVESQKTFSKEGILMLEEPESQVVLLDTEKIFPSAMSIEQNNSLRVEHLKTLLAEPEGNYPQPLIEPPVHSYLTSVAEEVLLPKEKTVPDANKEQRVTLQEQEAQSTLILSLNLAEGHVESLQSPDVMISQVNYEPLLPSEHSCTEGGEILMENANPLENAGQDSAVRIEEGKSLRFPLALEENQVLLKEKHPDNMVMPPDQIIECKREPVAVKEVQEVQEREILSKESLLSGIIEEQQLNLKIQIRRALQAAMASEQPGLFSEWLRNIEKVEVKAVNISQEPRHVMCMYLLTSAKSLTEEVTITIEDIDPQTANLEMELKDALCAIVFEEINILTAEGPRIQQGAKTSLQEAMDSFSGSQKVEPITEPEVESKYLISTEEVSSFNVQSQIKYLDATTVTDGVAPAVVSDEKHVKSMKPSEEKEEFSSESATEEVGTVKIQEAEGGLIKEDGPVILTPLVDTVSEEGDIVHLTTSITNAKEVNWYFENKLVPSDEKFKCSQDQNTYRLVIDKVNTEDHQGQYVCEALNDSGKTATSAKLTVVKRAAPVIKRRIEPLEVALGHLAKFTCEIQTAPNVRFQWFKAGREIYESDKCSIRSAKYLSTLEILRTQVVDCGEYTCKASNEYGSVSCTATLTVTEAYPPTFLSRPKSLTTFVGKAAKFLCTVTGTPVIETIWQKDGAALSPSPNHKISDVENKHILELSNLTIQDRGVYSCKASNKFGADICQAELIIIDKPHFIKELEPVQSAINKKVHLECQVDEDRKVTVTWNKDGQKLPPGKDYKIYFEDKIATLEIPLAKLKDSGTYVCTASNEAGSSSCSTTVTVREPPSFVKKVDPSYLMLPGESARLHCKLKGSPVIQVTWFKNNKELSESNTVRISFVNSEAILDITNVKVEDSGSYSCEAVNDVGSDSCSTEIVIKEPPSFIKTLEPADIVRGTNALLQCEVSGTGPFEISWFKDKKQIRSSKKYRLFSQKSLLCLEIFSFNSADVGEYECVVANEVGKCGCRATHLLKEPPTFVKKVDDFIALAGQTVTLQAAVRGSEPISVTWMKGQEVIREDGKIKMSFSNGVAVLIIPDVQISFGGKYTCLAENEAGSQTSVGELIVKEPAKIIERAELIQVTAGDPATLEYTVAGTPELKPKWYKDGRPLVASKKYRISFKNNVAQLKFYSAELHDSGQYTFEISNEVGSSSCDTTFTVLDRDIAPFFTKPLRNVDSVVSGTCRLDCKIAGSLPMRVSWFKDGKEITSSDRYRIAFVEGTASLEIIRVDMNDAGNFTCRATNSVGSKDSSGALIVQEPPSFVTKPGSKDVLPGSAVCLKSTFQGSTPLTIRWFKGNKELVSGGSCYITKEALESSLELYAVKTSDSGTYTCKVSNVAGGVECSANLFVKEPATFIEKLEPSQLLKKGDATQLACKVTGTPPIKITWFANDREIKESSKHRMSFVESTAVLRLTDVAIEDSGEYMCEAQNEAGSDHCSSIIIVKESPYFTKEFKPIEVLKEYDVMLLAEVAGSPPFEITWFKDNTVLRSGRKYKTFIQDHLVSLQILKFVATDAGEYQCRVTNEVGSSICSARVTLREPPSFIKKIESTSSLRGGTAAFQATLKGSLPITVTWLKDNDEITEDDNIRMTFENNVASLYLSGIEVKHDGKYVCQAKNDAGIQRCSALLSVKEPATIIEEAVSIDVTQGDPATLQVKFSGTKEIIAKWYKDGQELTLGSKYKINVTDTVSILKIISTEKKDSGEYTFELEGTDSGTYTCSATNKAGHNQCSGHLTVKEPPYFVEKPQSQDVNPNTRVQLKALVGGTAPMTIKWFKDNKELHSGAARSVWKDDTSTILELFAAKASNSGTYICQLSNDVGTATSKATLFVKEPPQFIKKPSPVLVLRNGQSTTFECQITGTPEIRVSWYLDGNEITAIQKHGISFIDGLATFQISGARVENSGTYVCEARNDAGTASCSIELKVKEPPTFIRELKPVEVVKDSDVELECEVMGTSPFEVTWLKNNKEIRSSKKYTLTDRVSVFNLHITKCDPSDTGEYQCIVSNEGGSCSCSTRVTLKGQLLKKQPTK</sequence>
<feature type="domain" description="Ig-like" evidence="2">
    <location>
        <begin position="19"/>
        <end position="109"/>
    </location>
</feature>
<feature type="domain" description="Ig-like" evidence="2">
    <location>
        <begin position="6881"/>
        <end position="6969"/>
    </location>
</feature>
<feature type="domain" description="Ig-like" evidence="2">
    <location>
        <begin position="5851"/>
        <end position="5939"/>
    </location>
</feature>
<feature type="domain" description="Ig-like" evidence="2">
    <location>
        <begin position="2432"/>
        <end position="2522"/>
    </location>
</feature>
<feature type="region of interest" description="Disordered" evidence="1">
    <location>
        <begin position="319"/>
        <end position="349"/>
    </location>
</feature>
<feature type="domain" description="Ig-like" evidence="2">
    <location>
        <begin position="1536"/>
        <end position="1619"/>
    </location>
</feature>
<feature type="compositionally biased region" description="Basic and acidic residues" evidence="1">
    <location>
        <begin position="2534"/>
        <end position="2543"/>
    </location>
</feature>
<feature type="domain" description="Ig-like" evidence="2">
    <location>
        <begin position="984"/>
        <end position="1073"/>
    </location>
</feature>
<feature type="region of interest" description="Disordered" evidence="1">
    <location>
        <begin position="4355"/>
        <end position="4421"/>
    </location>
</feature>
<reference evidence="3 4" key="1">
    <citation type="submission" date="2023-05" db="EMBL/GenBank/DDBJ databases">
        <title>B98-5 Cell Line De Novo Hybrid Assembly: An Optical Mapping Approach.</title>
        <authorList>
            <person name="Kananen K."/>
            <person name="Auerbach J.A."/>
            <person name="Kautto E."/>
            <person name="Blachly J.S."/>
        </authorList>
    </citation>
    <scope>NUCLEOTIDE SEQUENCE [LARGE SCALE GENOMIC DNA]</scope>
    <source>
        <strain evidence="3">B95-8</strain>
        <tissue evidence="3">Cell line</tissue>
    </source>
</reference>
<feature type="domain" description="Ig-like" evidence="2">
    <location>
        <begin position="1259"/>
        <end position="1332"/>
    </location>
</feature>
<evidence type="ECO:0000313" key="4">
    <source>
        <dbReference type="Proteomes" id="UP001266305"/>
    </source>
</evidence>
<feature type="domain" description="Ig-like" evidence="2">
    <location>
        <begin position="2828"/>
        <end position="2920"/>
    </location>
</feature>
<dbReference type="InterPro" id="IPR003598">
    <property type="entry name" value="Ig_sub2"/>
</dbReference>